<dbReference type="EMBL" id="OX465080">
    <property type="protein sequence ID" value="CAI9280727.1"/>
    <property type="molecule type" value="Genomic_DNA"/>
</dbReference>
<sequence length="189" mass="20626">MTDWQITPYLFLDSFSEEEDGDTDESSRVAPQNYPPRGGASSSHYASPPSYHQQYMGEFQSIQSISEEEDGDTDESSGVAPQNYPPPGVVPTHPIMLLPRLIINSIWVNSSQSIPASAPTSKILQASLRVSLPSPPSTLGIKSASVNMRRTFRLGLETPITTLILLLLNRLFCPLQASGMMLIFTLGEG</sequence>
<feature type="compositionally biased region" description="Low complexity" evidence="1">
    <location>
        <begin position="38"/>
        <end position="52"/>
    </location>
</feature>
<name>A0AA35YVK7_LACSI</name>
<feature type="compositionally biased region" description="Acidic residues" evidence="1">
    <location>
        <begin position="15"/>
        <end position="24"/>
    </location>
</feature>
<feature type="region of interest" description="Disordered" evidence="1">
    <location>
        <begin position="66"/>
        <end position="86"/>
    </location>
</feature>
<protein>
    <submittedName>
        <fullName evidence="2">Uncharacterized protein</fullName>
    </submittedName>
</protein>
<reference evidence="2" key="1">
    <citation type="submission" date="2023-04" db="EMBL/GenBank/DDBJ databases">
        <authorList>
            <person name="Vijverberg K."/>
            <person name="Xiong W."/>
            <person name="Schranz E."/>
        </authorList>
    </citation>
    <scope>NUCLEOTIDE SEQUENCE</scope>
</reference>
<keyword evidence="3" id="KW-1185">Reference proteome</keyword>
<accession>A0AA35YVK7</accession>
<gene>
    <name evidence="2" type="ORF">LSALG_LOCUS20461</name>
</gene>
<dbReference type="Proteomes" id="UP001177003">
    <property type="component" value="Chromosome 4"/>
</dbReference>
<evidence type="ECO:0000313" key="2">
    <source>
        <dbReference type="EMBL" id="CAI9280727.1"/>
    </source>
</evidence>
<feature type="region of interest" description="Disordered" evidence="1">
    <location>
        <begin position="1"/>
        <end position="53"/>
    </location>
</feature>
<proteinExistence type="predicted"/>
<evidence type="ECO:0000313" key="3">
    <source>
        <dbReference type="Proteomes" id="UP001177003"/>
    </source>
</evidence>
<evidence type="ECO:0000256" key="1">
    <source>
        <dbReference type="SAM" id="MobiDB-lite"/>
    </source>
</evidence>
<feature type="compositionally biased region" description="Acidic residues" evidence="1">
    <location>
        <begin position="66"/>
        <end position="75"/>
    </location>
</feature>
<dbReference type="AlphaFoldDB" id="A0AA35YVK7"/>
<organism evidence="2 3">
    <name type="scientific">Lactuca saligna</name>
    <name type="common">Willowleaf lettuce</name>
    <dbReference type="NCBI Taxonomy" id="75948"/>
    <lineage>
        <taxon>Eukaryota</taxon>
        <taxon>Viridiplantae</taxon>
        <taxon>Streptophyta</taxon>
        <taxon>Embryophyta</taxon>
        <taxon>Tracheophyta</taxon>
        <taxon>Spermatophyta</taxon>
        <taxon>Magnoliopsida</taxon>
        <taxon>eudicotyledons</taxon>
        <taxon>Gunneridae</taxon>
        <taxon>Pentapetalae</taxon>
        <taxon>asterids</taxon>
        <taxon>campanulids</taxon>
        <taxon>Asterales</taxon>
        <taxon>Asteraceae</taxon>
        <taxon>Cichorioideae</taxon>
        <taxon>Cichorieae</taxon>
        <taxon>Lactucinae</taxon>
        <taxon>Lactuca</taxon>
    </lineage>
</organism>